<keyword evidence="2" id="KW-1185">Reference proteome</keyword>
<protein>
    <submittedName>
        <fullName evidence="1">Uncharacterized protein</fullName>
    </submittedName>
</protein>
<gene>
    <name evidence="1" type="ORF">SAMN04488008_104331</name>
</gene>
<dbReference type="STRING" id="228957.SAMN04488008_104331"/>
<sequence>MLKEIVINLNSLKMETKKVTSTKKIQLVKGEFTSPEANDIIMSLIDEKINFHKLQRLQLWEGNHICKTDLLDGRIKELLKEKLNTKEFLVDTKEIGRKYVINGILEIKVSE</sequence>
<dbReference type="EMBL" id="FNZN01000004">
    <property type="protein sequence ID" value="SEL61107.1"/>
    <property type="molecule type" value="Genomic_DNA"/>
</dbReference>
<proteinExistence type="predicted"/>
<dbReference type="AlphaFoldDB" id="A0A1H7RNY7"/>
<organism evidence="1 2">
    <name type="scientific">Maribacter orientalis</name>
    <dbReference type="NCBI Taxonomy" id="228957"/>
    <lineage>
        <taxon>Bacteria</taxon>
        <taxon>Pseudomonadati</taxon>
        <taxon>Bacteroidota</taxon>
        <taxon>Flavobacteriia</taxon>
        <taxon>Flavobacteriales</taxon>
        <taxon>Flavobacteriaceae</taxon>
        <taxon>Maribacter</taxon>
    </lineage>
</organism>
<dbReference type="Proteomes" id="UP000198990">
    <property type="component" value="Unassembled WGS sequence"/>
</dbReference>
<evidence type="ECO:0000313" key="1">
    <source>
        <dbReference type="EMBL" id="SEL61107.1"/>
    </source>
</evidence>
<reference evidence="2" key="1">
    <citation type="submission" date="2016-10" db="EMBL/GenBank/DDBJ databases">
        <authorList>
            <person name="Varghese N."/>
            <person name="Submissions S."/>
        </authorList>
    </citation>
    <scope>NUCLEOTIDE SEQUENCE [LARGE SCALE GENOMIC DNA]</scope>
    <source>
        <strain evidence="2">DSM 16471</strain>
    </source>
</reference>
<name>A0A1H7RNY7_9FLAO</name>
<accession>A0A1H7RNY7</accession>
<evidence type="ECO:0000313" key="2">
    <source>
        <dbReference type="Proteomes" id="UP000198990"/>
    </source>
</evidence>